<dbReference type="PROSITE" id="PS50305">
    <property type="entry name" value="SIRTUIN"/>
    <property type="match status" value="1"/>
</dbReference>
<dbReference type="PANTHER" id="PTHR11085">
    <property type="entry name" value="NAD-DEPENDENT PROTEIN DEACYLASE SIRTUIN-5, MITOCHONDRIAL-RELATED"/>
    <property type="match status" value="1"/>
</dbReference>
<feature type="binding site" evidence="4">
    <location>
        <position position="129"/>
    </location>
    <ligand>
        <name>Zn(2+)</name>
        <dbReference type="ChEBI" id="CHEBI:29105"/>
    </ligand>
</feature>
<evidence type="ECO:0000256" key="4">
    <source>
        <dbReference type="PROSITE-ProRule" id="PRU00236"/>
    </source>
</evidence>
<dbReference type="GO" id="GO:0070403">
    <property type="term" value="F:NAD+ binding"/>
    <property type="evidence" value="ECO:0007669"/>
    <property type="project" value="InterPro"/>
</dbReference>
<sequence length="239" mass="26739">MKIDKKIVQLAKLIKTSTHTVVLTGAGMSTESGIPDFRSRSGWWKNIDPLTVATVEALQSNYELFHQFYSARIEALAKCKPHEGYQMLANWEQNGLLHRVATQNVDGFHHQAGNRHVDELHGSILTYRCQQCEKEASKQAFIDKKHCSSCDGKLRPNVVLFGETLPEEAWNNALYHIQKADLVIVIGTSLQVYPVSQLPTMTNGTTVCINKEVGVEQSFFDLVIEGSAKETLVNVNQLL</sequence>
<keyword evidence="3" id="KW-0520">NAD</keyword>
<gene>
    <name evidence="6" type="ORF">BKP35_09930</name>
</gene>
<evidence type="ECO:0000256" key="2">
    <source>
        <dbReference type="ARBA" id="ARBA00022679"/>
    </source>
</evidence>
<dbReference type="EC" id="2.3.1.286" evidence="1"/>
<feature type="binding site" evidence="4">
    <location>
        <position position="132"/>
    </location>
    <ligand>
        <name>Zn(2+)</name>
        <dbReference type="ChEBI" id="CHEBI:29105"/>
    </ligand>
</feature>
<evidence type="ECO:0000256" key="3">
    <source>
        <dbReference type="ARBA" id="ARBA00023027"/>
    </source>
</evidence>
<dbReference type="Gene3D" id="3.40.50.1220">
    <property type="entry name" value="TPP-binding domain"/>
    <property type="match status" value="1"/>
</dbReference>
<keyword evidence="7" id="KW-1185">Reference proteome</keyword>
<dbReference type="Proteomes" id="UP000180098">
    <property type="component" value="Unassembled WGS sequence"/>
</dbReference>
<keyword evidence="4" id="KW-0479">Metal-binding</keyword>
<dbReference type="InterPro" id="IPR026590">
    <property type="entry name" value="Ssirtuin_cat_dom"/>
</dbReference>
<dbReference type="SUPFAM" id="SSF52467">
    <property type="entry name" value="DHS-like NAD/FAD-binding domain"/>
    <property type="match status" value="1"/>
</dbReference>
<dbReference type="InterPro" id="IPR003000">
    <property type="entry name" value="Sirtuin"/>
</dbReference>
<dbReference type="InterPro" id="IPR026591">
    <property type="entry name" value="Sirtuin_cat_small_dom_sf"/>
</dbReference>
<dbReference type="CDD" id="cd01407">
    <property type="entry name" value="SIR2-fam"/>
    <property type="match status" value="1"/>
</dbReference>
<feature type="binding site" evidence="4">
    <location>
        <position position="150"/>
    </location>
    <ligand>
        <name>Zn(2+)</name>
        <dbReference type="ChEBI" id="CHEBI:29105"/>
    </ligand>
</feature>
<evidence type="ECO:0000256" key="1">
    <source>
        <dbReference type="ARBA" id="ARBA00012928"/>
    </source>
</evidence>
<dbReference type="InterPro" id="IPR050134">
    <property type="entry name" value="NAD-dep_sirtuin_deacylases"/>
</dbReference>
<dbReference type="OrthoDB" id="9800582at2"/>
<dbReference type="GO" id="GO:0017136">
    <property type="term" value="F:histone deacetylase activity, NAD-dependent"/>
    <property type="evidence" value="ECO:0007669"/>
    <property type="project" value="TreeGrafter"/>
</dbReference>
<dbReference type="AlphaFoldDB" id="A0A1S2LKG2"/>
<keyword evidence="2" id="KW-0808">Transferase</keyword>
<evidence type="ECO:0000259" key="5">
    <source>
        <dbReference type="PROSITE" id="PS50305"/>
    </source>
</evidence>
<dbReference type="GO" id="GO:0046872">
    <property type="term" value="F:metal ion binding"/>
    <property type="evidence" value="ECO:0007669"/>
    <property type="project" value="UniProtKB-KW"/>
</dbReference>
<organism evidence="6 7">
    <name type="scientific">Anaerobacillus arseniciselenatis</name>
    <dbReference type="NCBI Taxonomy" id="85682"/>
    <lineage>
        <taxon>Bacteria</taxon>
        <taxon>Bacillati</taxon>
        <taxon>Bacillota</taxon>
        <taxon>Bacilli</taxon>
        <taxon>Bacillales</taxon>
        <taxon>Bacillaceae</taxon>
        <taxon>Anaerobacillus</taxon>
    </lineage>
</organism>
<protein>
    <recommendedName>
        <fullName evidence="1">protein acetyllysine N-acetyltransferase</fullName>
        <ecNumber evidence="1">2.3.1.286</ecNumber>
    </recommendedName>
</protein>
<dbReference type="Pfam" id="PF02146">
    <property type="entry name" value="SIR2"/>
    <property type="match status" value="1"/>
</dbReference>
<feature type="binding site" evidence="4">
    <location>
        <position position="147"/>
    </location>
    <ligand>
        <name>Zn(2+)</name>
        <dbReference type="ChEBI" id="CHEBI:29105"/>
    </ligand>
</feature>
<feature type="domain" description="Deacetylase sirtuin-type" evidence="5">
    <location>
        <begin position="1"/>
        <end position="239"/>
    </location>
</feature>
<accession>A0A1S2LKG2</accession>
<dbReference type="EMBL" id="MLQQ01000018">
    <property type="protein sequence ID" value="OIJ12876.1"/>
    <property type="molecule type" value="Genomic_DNA"/>
</dbReference>
<comment type="caution">
    <text evidence="6">The sequence shown here is derived from an EMBL/GenBank/DDBJ whole genome shotgun (WGS) entry which is preliminary data.</text>
</comment>
<dbReference type="Gene3D" id="3.30.1600.10">
    <property type="entry name" value="SIR2/SIRT2 'Small Domain"/>
    <property type="match status" value="1"/>
</dbReference>
<dbReference type="NCBIfam" id="NF001753">
    <property type="entry name" value="PRK00481.1-3"/>
    <property type="match status" value="1"/>
</dbReference>
<proteinExistence type="predicted"/>
<dbReference type="PANTHER" id="PTHR11085:SF10">
    <property type="entry name" value="NAD-DEPENDENT PROTEIN DEACYLASE SIRTUIN-5, MITOCHONDRIAL-RELATED"/>
    <property type="match status" value="1"/>
</dbReference>
<feature type="active site" description="Proton acceptor" evidence="4">
    <location>
        <position position="121"/>
    </location>
</feature>
<evidence type="ECO:0000313" key="7">
    <source>
        <dbReference type="Proteomes" id="UP000180098"/>
    </source>
</evidence>
<keyword evidence="4" id="KW-0862">Zinc</keyword>
<dbReference type="InterPro" id="IPR029035">
    <property type="entry name" value="DHS-like_NAD/FAD-binding_dom"/>
</dbReference>
<evidence type="ECO:0000313" key="6">
    <source>
        <dbReference type="EMBL" id="OIJ12876.1"/>
    </source>
</evidence>
<name>A0A1S2LKG2_9BACI</name>
<reference evidence="6 7" key="1">
    <citation type="submission" date="2016-10" db="EMBL/GenBank/DDBJ databases">
        <title>Draft genome sequences of four alkaliphilic bacteria belonging to the Anaerobacillus genus.</title>
        <authorList>
            <person name="Bassil N.M."/>
            <person name="Lloyd J.R."/>
        </authorList>
    </citation>
    <scope>NUCLEOTIDE SEQUENCE [LARGE SCALE GENOMIC DNA]</scope>
    <source>
        <strain evidence="6 7">DSM 15340</strain>
    </source>
</reference>